<gene>
    <name evidence="1" type="ORF">SAMN05216404_1061</name>
</gene>
<dbReference type="RefSeq" id="WP_074746039.1">
    <property type="nucleotide sequence ID" value="NZ_FOCT01000006.1"/>
</dbReference>
<proteinExistence type="predicted"/>
<reference evidence="1 2" key="1">
    <citation type="submission" date="2016-10" db="EMBL/GenBank/DDBJ databases">
        <authorList>
            <person name="de Groot N.N."/>
        </authorList>
    </citation>
    <scope>NUCLEOTIDE SEQUENCE [LARGE SCALE GENOMIC DNA]</scope>
    <source>
        <strain evidence="1 2">Nl18</strain>
    </source>
</reference>
<dbReference type="Proteomes" id="UP000183898">
    <property type="component" value="Unassembled WGS sequence"/>
</dbReference>
<sequence>MCHGEQNNEDRGVTLPLTMSSNADLHGFWYHIEEESEIFPQLEKAKMDFEEIGPEIAERKAILTQE</sequence>
<dbReference type="EMBL" id="FOCT01000006">
    <property type="protein sequence ID" value="SEN64489.1"/>
    <property type="molecule type" value="Genomic_DNA"/>
</dbReference>
<organism evidence="1 2">
    <name type="scientific">Nitrosospira multiformis</name>
    <dbReference type="NCBI Taxonomy" id="1231"/>
    <lineage>
        <taxon>Bacteria</taxon>
        <taxon>Pseudomonadati</taxon>
        <taxon>Pseudomonadota</taxon>
        <taxon>Betaproteobacteria</taxon>
        <taxon>Nitrosomonadales</taxon>
        <taxon>Nitrosomonadaceae</taxon>
        <taxon>Nitrosospira</taxon>
    </lineage>
</organism>
<name>A0A1H8I7Y4_9PROT</name>
<evidence type="ECO:0000313" key="2">
    <source>
        <dbReference type="Proteomes" id="UP000183898"/>
    </source>
</evidence>
<accession>A0A1H8I7Y4</accession>
<dbReference type="AlphaFoldDB" id="A0A1H8I7Y4"/>
<protein>
    <submittedName>
        <fullName evidence="1">Uncharacterized protein</fullName>
    </submittedName>
</protein>
<evidence type="ECO:0000313" key="1">
    <source>
        <dbReference type="EMBL" id="SEN64489.1"/>
    </source>
</evidence>